<comment type="caution">
    <text evidence="1">The sequence shown here is derived from an EMBL/GenBank/DDBJ whole genome shotgun (WGS) entry which is preliminary data.</text>
</comment>
<dbReference type="AlphaFoldDB" id="A0A916J9D3"/>
<accession>A0A916J9D3</accession>
<name>A0A916J9D3_9BACT</name>
<keyword evidence="2" id="KW-1185">Reference proteome</keyword>
<dbReference type="EMBL" id="CAJRAF010000001">
    <property type="protein sequence ID" value="CAG4995522.1"/>
    <property type="molecule type" value="Genomic_DNA"/>
</dbReference>
<proteinExistence type="predicted"/>
<gene>
    <name evidence="1" type="ORF">DYBT9275_01658</name>
</gene>
<reference evidence="1" key="1">
    <citation type="submission" date="2021-04" db="EMBL/GenBank/DDBJ databases">
        <authorList>
            <person name="Rodrigo-Torres L."/>
            <person name="Arahal R. D."/>
            <person name="Lucena T."/>
        </authorList>
    </citation>
    <scope>NUCLEOTIDE SEQUENCE</scope>
    <source>
        <strain evidence="1">CECT 9275</strain>
    </source>
</reference>
<dbReference type="Proteomes" id="UP000680038">
    <property type="component" value="Unassembled WGS sequence"/>
</dbReference>
<evidence type="ECO:0000313" key="1">
    <source>
        <dbReference type="EMBL" id="CAG4995522.1"/>
    </source>
</evidence>
<organism evidence="1 2">
    <name type="scientific">Dyadobacter helix</name>
    <dbReference type="NCBI Taxonomy" id="2822344"/>
    <lineage>
        <taxon>Bacteria</taxon>
        <taxon>Pseudomonadati</taxon>
        <taxon>Bacteroidota</taxon>
        <taxon>Cytophagia</taxon>
        <taxon>Cytophagales</taxon>
        <taxon>Spirosomataceae</taxon>
        <taxon>Dyadobacter</taxon>
    </lineage>
</organism>
<evidence type="ECO:0000313" key="2">
    <source>
        <dbReference type="Proteomes" id="UP000680038"/>
    </source>
</evidence>
<protein>
    <submittedName>
        <fullName evidence="1">Uncharacterized protein</fullName>
    </submittedName>
</protein>
<sequence>MQQMLDALKQAFNHHIMVANLVRVRYSTDFGSLKLKALYGPMVRSGKGMEQTIGALTTNGSLCLTNTSDTPIPGLLAEIEHILAKACQGNLVTKAECSFRSASVNADHARRPTARWRL</sequence>